<dbReference type="OrthoDB" id="2446159at2759"/>
<dbReference type="VEuPathDB" id="FungiDB:FUN_002927"/>
<organism evidence="2 3">
    <name type="scientific">Rhizophagus irregularis</name>
    <dbReference type="NCBI Taxonomy" id="588596"/>
    <lineage>
        <taxon>Eukaryota</taxon>
        <taxon>Fungi</taxon>
        <taxon>Fungi incertae sedis</taxon>
        <taxon>Mucoromycota</taxon>
        <taxon>Glomeromycotina</taxon>
        <taxon>Glomeromycetes</taxon>
        <taxon>Glomerales</taxon>
        <taxon>Glomeraceae</taxon>
        <taxon>Rhizophagus</taxon>
    </lineage>
</organism>
<dbReference type="EMBL" id="LLXL01000536">
    <property type="protein sequence ID" value="PKK71252.1"/>
    <property type="molecule type" value="Genomic_DNA"/>
</dbReference>
<dbReference type="PANTHER" id="PTHR45138">
    <property type="entry name" value="REGULATORY COMPONENTS OF SENSORY TRANSDUCTION SYSTEM"/>
    <property type="match status" value="1"/>
</dbReference>
<dbReference type="CDD" id="cd01949">
    <property type="entry name" value="GGDEF"/>
    <property type="match status" value="1"/>
</dbReference>
<accession>A0A2N1NBH8</accession>
<name>A0A2N1NBH8_9GLOM</name>
<dbReference type="Pfam" id="PF00990">
    <property type="entry name" value="GGDEF"/>
    <property type="match status" value="1"/>
</dbReference>
<evidence type="ECO:0000313" key="3">
    <source>
        <dbReference type="Proteomes" id="UP000233469"/>
    </source>
</evidence>
<reference evidence="2 3" key="2">
    <citation type="submission" date="2017-10" db="EMBL/GenBank/DDBJ databases">
        <title>Extensive intraspecific genome diversity in a model arbuscular mycorrhizal fungus.</title>
        <authorList>
            <person name="Chen E.C.H."/>
            <person name="Morin E."/>
            <person name="Baudet D."/>
            <person name="Noel J."/>
            <person name="Ndikumana S."/>
            <person name="Charron P."/>
            <person name="St-Onge C."/>
            <person name="Giorgi J."/>
            <person name="Grigoriev I.V."/>
            <person name="Roux C."/>
            <person name="Martin F.M."/>
            <person name="Corradi N."/>
        </authorList>
    </citation>
    <scope>NUCLEOTIDE SEQUENCE [LARGE SCALE GENOMIC DNA]</scope>
    <source>
        <strain evidence="2 3">C2</strain>
    </source>
</reference>
<evidence type="ECO:0000313" key="2">
    <source>
        <dbReference type="EMBL" id="PKK71252.1"/>
    </source>
</evidence>
<protein>
    <submittedName>
        <fullName evidence="2">Diguanylate cyclase</fullName>
    </submittedName>
</protein>
<dbReference type="PANTHER" id="PTHR45138:SF9">
    <property type="entry name" value="DIGUANYLATE CYCLASE DGCM-RELATED"/>
    <property type="match status" value="1"/>
</dbReference>
<dbReference type="Proteomes" id="UP000233469">
    <property type="component" value="Unassembled WGS sequence"/>
</dbReference>
<reference evidence="2 3" key="1">
    <citation type="submission" date="2016-04" db="EMBL/GenBank/DDBJ databases">
        <title>Genome analyses suggest a sexual origin of heterokaryosis in a supposedly ancient asexual fungus.</title>
        <authorList>
            <person name="Ropars J."/>
            <person name="Sedzielewska K."/>
            <person name="Noel J."/>
            <person name="Charron P."/>
            <person name="Farinelli L."/>
            <person name="Marton T."/>
            <person name="Kruger M."/>
            <person name="Pelin A."/>
            <person name="Brachmann A."/>
            <person name="Corradi N."/>
        </authorList>
    </citation>
    <scope>NUCLEOTIDE SEQUENCE [LARGE SCALE GENOMIC DNA]</scope>
    <source>
        <strain evidence="2 3">C2</strain>
    </source>
</reference>
<comment type="caution">
    <text evidence="2">The sequence shown here is derived from an EMBL/GenBank/DDBJ whole genome shotgun (WGS) entry which is preliminary data.</text>
</comment>
<dbReference type="SMART" id="SM00267">
    <property type="entry name" value="GGDEF"/>
    <property type="match status" value="1"/>
</dbReference>
<dbReference type="Gene3D" id="3.30.70.270">
    <property type="match status" value="1"/>
</dbReference>
<dbReference type="FunFam" id="3.30.70.270:FF:000001">
    <property type="entry name" value="Diguanylate cyclase domain protein"/>
    <property type="match status" value="1"/>
</dbReference>
<dbReference type="InterPro" id="IPR029787">
    <property type="entry name" value="Nucleotide_cyclase"/>
</dbReference>
<dbReference type="InterPro" id="IPR050469">
    <property type="entry name" value="Diguanylate_Cyclase"/>
</dbReference>
<gene>
    <name evidence="2" type="ORF">RhiirC2_711273</name>
</gene>
<dbReference type="AlphaFoldDB" id="A0A2N1NBH8"/>
<dbReference type="GO" id="GO:0043709">
    <property type="term" value="P:cell adhesion involved in single-species biofilm formation"/>
    <property type="evidence" value="ECO:0007669"/>
    <property type="project" value="TreeGrafter"/>
</dbReference>
<dbReference type="InterPro" id="IPR043128">
    <property type="entry name" value="Rev_trsase/Diguanyl_cyclase"/>
</dbReference>
<evidence type="ECO:0000259" key="1">
    <source>
        <dbReference type="PROSITE" id="PS50887"/>
    </source>
</evidence>
<dbReference type="PROSITE" id="PS50887">
    <property type="entry name" value="GGDEF"/>
    <property type="match status" value="1"/>
</dbReference>
<feature type="domain" description="GGDEF" evidence="1">
    <location>
        <begin position="29"/>
        <end position="162"/>
    </location>
</feature>
<dbReference type="SUPFAM" id="SSF55073">
    <property type="entry name" value="Nucleotide cyclase"/>
    <property type="match status" value="1"/>
</dbReference>
<dbReference type="GO" id="GO:0052621">
    <property type="term" value="F:diguanylate cyclase activity"/>
    <property type="evidence" value="ECO:0007669"/>
    <property type="project" value="TreeGrafter"/>
</dbReference>
<dbReference type="InterPro" id="IPR000160">
    <property type="entry name" value="GGDEF_dom"/>
</dbReference>
<dbReference type="VEuPathDB" id="FungiDB:RhiirFUN_023995"/>
<dbReference type="GO" id="GO:0005886">
    <property type="term" value="C:plasma membrane"/>
    <property type="evidence" value="ECO:0007669"/>
    <property type="project" value="TreeGrafter"/>
</dbReference>
<sequence length="162" mass="18629">MDKLLPVYNTEYLRKSLENEFNNAKENQQSLSLLFFDVDHFGKINKQHSHEAGDYILKELSELIKNEYIRPKDIFARYGGDEFTILLNNTDVNSASEIAEKIRNSVENRSFIFNKEPLSITISIGVFEINSSVETSTDLLNHAEEACRKAKESGRNRVIKLI</sequence>
<proteinExistence type="predicted"/>
<dbReference type="NCBIfam" id="TIGR00254">
    <property type="entry name" value="GGDEF"/>
    <property type="match status" value="1"/>
</dbReference>